<comment type="caution">
    <text evidence="2">The sequence shown here is derived from an EMBL/GenBank/DDBJ whole genome shotgun (WGS) entry which is preliminary data.</text>
</comment>
<name>A0A1J5RIC4_9ZZZZ</name>
<accession>A0A1J5RIC4</accession>
<evidence type="ECO:0000313" key="2">
    <source>
        <dbReference type="EMBL" id="OIQ95838.1"/>
    </source>
</evidence>
<evidence type="ECO:0000256" key="1">
    <source>
        <dbReference type="SAM" id="MobiDB-lite"/>
    </source>
</evidence>
<protein>
    <submittedName>
        <fullName evidence="2">Uncharacterized protein</fullName>
    </submittedName>
</protein>
<reference evidence="2" key="1">
    <citation type="submission" date="2016-10" db="EMBL/GenBank/DDBJ databases">
        <title>Sequence of Gallionella enrichment culture.</title>
        <authorList>
            <person name="Poehlein A."/>
            <person name="Muehling M."/>
            <person name="Daniel R."/>
        </authorList>
    </citation>
    <scope>NUCLEOTIDE SEQUENCE</scope>
</reference>
<organism evidence="2">
    <name type="scientific">mine drainage metagenome</name>
    <dbReference type="NCBI Taxonomy" id="410659"/>
    <lineage>
        <taxon>unclassified sequences</taxon>
        <taxon>metagenomes</taxon>
        <taxon>ecological metagenomes</taxon>
    </lineage>
</organism>
<sequence>MTIGRPFIERIKWLCRVLIHDRHVALNRARSHDVEVRLPSMLRRGRQSPFSGPQAIKLLARTDAAPRLSARADPIPRKSQGGGQGMDHTHSNLG</sequence>
<proteinExistence type="predicted"/>
<dbReference type="EMBL" id="MLJW01000159">
    <property type="protein sequence ID" value="OIQ95838.1"/>
    <property type="molecule type" value="Genomic_DNA"/>
</dbReference>
<feature type="region of interest" description="Disordered" evidence="1">
    <location>
        <begin position="63"/>
        <end position="94"/>
    </location>
</feature>
<dbReference type="AlphaFoldDB" id="A0A1J5RIC4"/>
<gene>
    <name evidence="2" type="ORF">GALL_221800</name>
</gene>